<reference evidence="3" key="1">
    <citation type="submission" date="2016-01" db="EMBL/GenBank/DDBJ databases">
        <authorList>
            <person name="Peeters C."/>
        </authorList>
    </citation>
    <scope>NUCLEOTIDE SEQUENCE [LARGE SCALE GENOMIC DNA]</scope>
    <source>
        <strain evidence="3">LMG 22940</strain>
    </source>
</reference>
<organism evidence="3 4">
    <name type="scientific">Caballeronia choica</name>
    <dbReference type="NCBI Taxonomy" id="326476"/>
    <lineage>
        <taxon>Bacteria</taxon>
        <taxon>Pseudomonadati</taxon>
        <taxon>Pseudomonadota</taxon>
        <taxon>Betaproteobacteria</taxon>
        <taxon>Burkholderiales</taxon>
        <taxon>Burkholderiaceae</taxon>
        <taxon>Caballeronia</taxon>
    </lineage>
</organism>
<feature type="domain" description="PLL-like beta propeller" evidence="2">
    <location>
        <begin position="285"/>
        <end position="549"/>
    </location>
</feature>
<proteinExistence type="predicted"/>
<dbReference type="RefSeq" id="WP_087647856.1">
    <property type="nucleotide sequence ID" value="NZ_FCON02000093.1"/>
</dbReference>
<name>A0A158KHD2_9BURK</name>
<evidence type="ECO:0000256" key="1">
    <source>
        <dbReference type="SAM" id="MobiDB-lite"/>
    </source>
</evidence>
<keyword evidence="4" id="KW-1185">Reference proteome</keyword>
<dbReference type="Pfam" id="PF26607">
    <property type="entry name" value="DUF8189"/>
    <property type="match status" value="1"/>
</dbReference>
<evidence type="ECO:0000313" key="4">
    <source>
        <dbReference type="Proteomes" id="UP000054770"/>
    </source>
</evidence>
<dbReference type="InterPro" id="IPR058502">
    <property type="entry name" value="PLL-like_beta-prop"/>
</dbReference>
<comment type="caution">
    <text evidence="3">The sequence shown here is derived from an EMBL/GenBank/DDBJ whole genome shotgun (WGS) entry which is preliminary data.</text>
</comment>
<dbReference type="SUPFAM" id="SSF89372">
    <property type="entry name" value="Fucose-specific lectin"/>
    <property type="match status" value="2"/>
</dbReference>
<dbReference type="AlphaFoldDB" id="A0A158KHD2"/>
<evidence type="ECO:0000259" key="2">
    <source>
        <dbReference type="Pfam" id="PF26607"/>
    </source>
</evidence>
<dbReference type="OrthoDB" id="4303551at2"/>
<dbReference type="EMBL" id="FCON02000093">
    <property type="protein sequence ID" value="SAL80464.1"/>
    <property type="molecule type" value="Genomic_DNA"/>
</dbReference>
<gene>
    <name evidence="3" type="ORF">AWB68_05862</name>
</gene>
<protein>
    <recommendedName>
        <fullName evidence="2">PLL-like beta propeller domain-containing protein</fullName>
    </recommendedName>
</protein>
<feature type="region of interest" description="Disordered" evidence="1">
    <location>
        <begin position="1"/>
        <end position="21"/>
    </location>
</feature>
<sequence>MTSVHELLPQGSSRRERSVQQVSQASADGLGFAYPATQVGATGNITVYYDPALGPPGLSLAQQFLSAALGPYNDMESFFGTSGGQCNVIIAPLSGNNDGSGGAFHYGCDFSSGGALYLDATFANNGVNPLNLEVGLYVAELSECFMGLQNRGWGCGFSNGEGLSRFCAEYETPLDTLDAFATGPAWAQAGFPDWVTNTEQTDRNAISTGCAIVYIYWMRSLGFSVPQIVQAGGATLAANYSALTGKNTAYQDLRAALEGFSVTSDNPFLRLGMSTAMGPASAGRTGNLFIFTVASTNGRILFNQIAPGGDWVGVQELPGGFVTDAPVAAGMQGTTLFVFAKDTQGQLHFTRAPQGGAFTPWEAVPGMIKTSLAPASAGRTGNLFVFAVESSGQIAFDQIAPGGNFVGWQTMPGGMTTATAVAAGMQGDTLFVFAKDNVGQLHFTKAPQGGAFAAWQGVPGGLITPAAPASAGRAGNLFIFAEKNDGSIAFNQIGPGGPFIGWQSMPSGVITDAPVAAGMQGTTLFVFAKDKQGVVHFVEAQAGGAFSAWRI</sequence>
<accession>A0A158KHD2</accession>
<dbReference type="Proteomes" id="UP000054770">
    <property type="component" value="Unassembled WGS sequence"/>
</dbReference>
<dbReference type="Gene3D" id="2.120.10.70">
    <property type="entry name" value="Fucose-specific lectin"/>
    <property type="match status" value="1"/>
</dbReference>
<evidence type="ECO:0000313" key="3">
    <source>
        <dbReference type="EMBL" id="SAL80464.1"/>
    </source>
</evidence>